<dbReference type="FunFam" id="3.40.190.80:FF:000002">
    <property type="entry name" value="Inositol-1-monophosphatase"/>
    <property type="match status" value="1"/>
</dbReference>
<comment type="cofactor">
    <cofactor evidence="2 7 8">
        <name>Mg(2+)</name>
        <dbReference type="ChEBI" id="CHEBI:18420"/>
    </cofactor>
</comment>
<dbReference type="RefSeq" id="WP_009628658.1">
    <property type="nucleotide sequence ID" value="NZ_VBTY01000190.1"/>
</dbReference>
<evidence type="ECO:0000256" key="8">
    <source>
        <dbReference type="RuleBase" id="RU364068"/>
    </source>
</evidence>
<dbReference type="PRINTS" id="PR00377">
    <property type="entry name" value="IMPHPHTASES"/>
</dbReference>
<dbReference type="GO" id="GO:0046854">
    <property type="term" value="P:phosphatidylinositol phosphate biosynthetic process"/>
    <property type="evidence" value="ECO:0007669"/>
    <property type="project" value="InterPro"/>
</dbReference>
<evidence type="ECO:0000256" key="3">
    <source>
        <dbReference type="ARBA" id="ARBA00009759"/>
    </source>
</evidence>
<dbReference type="GO" id="GO:0006020">
    <property type="term" value="P:inositol metabolic process"/>
    <property type="evidence" value="ECO:0007669"/>
    <property type="project" value="TreeGrafter"/>
</dbReference>
<dbReference type="PROSITE" id="PS00630">
    <property type="entry name" value="IMP_2"/>
    <property type="match status" value="1"/>
</dbReference>
<dbReference type="AlphaFoldDB" id="A0A9X4MHT4"/>
<gene>
    <name evidence="9" type="ORF">FEV09_18220</name>
</gene>
<feature type="binding site" evidence="7">
    <location>
        <position position="95"/>
    </location>
    <ligand>
        <name>Mg(2+)</name>
        <dbReference type="ChEBI" id="CHEBI:18420"/>
        <label>1</label>
        <note>catalytic</note>
    </ligand>
</feature>
<dbReference type="PROSITE" id="PS00629">
    <property type="entry name" value="IMP_1"/>
    <property type="match status" value="1"/>
</dbReference>
<evidence type="ECO:0000256" key="4">
    <source>
        <dbReference type="ARBA" id="ARBA00022723"/>
    </source>
</evidence>
<feature type="binding site" evidence="7">
    <location>
        <position position="223"/>
    </location>
    <ligand>
        <name>Mg(2+)</name>
        <dbReference type="ChEBI" id="CHEBI:18420"/>
        <label>1</label>
        <note>catalytic</note>
    </ligand>
</feature>
<dbReference type="InterPro" id="IPR033942">
    <property type="entry name" value="IMPase"/>
</dbReference>
<comment type="similarity">
    <text evidence="3 8">Belongs to the inositol monophosphatase superfamily.</text>
</comment>
<protein>
    <recommendedName>
        <fullName evidence="8">Inositol-1-monophosphatase</fullName>
        <ecNumber evidence="8">3.1.3.25</ecNumber>
    </recommendedName>
</protein>
<evidence type="ECO:0000256" key="1">
    <source>
        <dbReference type="ARBA" id="ARBA00001033"/>
    </source>
</evidence>
<evidence type="ECO:0000256" key="7">
    <source>
        <dbReference type="PIRSR" id="PIRSR600760-2"/>
    </source>
</evidence>
<keyword evidence="4 7" id="KW-0479">Metal-binding</keyword>
<dbReference type="GO" id="GO:0008934">
    <property type="term" value="F:inositol monophosphate 1-phosphatase activity"/>
    <property type="evidence" value="ECO:0007669"/>
    <property type="project" value="InterPro"/>
</dbReference>
<dbReference type="FunFam" id="3.30.540.10:FF:000003">
    <property type="entry name" value="Inositol-1-monophosphatase"/>
    <property type="match status" value="1"/>
</dbReference>
<dbReference type="PANTHER" id="PTHR20854:SF4">
    <property type="entry name" value="INOSITOL-1-MONOPHOSPHATASE-RELATED"/>
    <property type="match status" value="1"/>
</dbReference>
<dbReference type="Proteomes" id="UP001152872">
    <property type="component" value="Unassembled WGS sequence"/>
</dbReference>
<evidence type="ECO:0000256" key="5">
    <source>
        <dbReference type="ARBA" id="ARBA00022801"/>
    </source>
</evidence>
<dbReference type="PANTHER" id="PTHR20854">
    <property type="entry name" value="INOSITOL MONOPHOSPHATASE"/>
    <property type="match status" value="1"/>
</dbReference>
<dbReference type="EC" id="3.1.3.25" evidence="8"/>
<keyword evidence="10" id="KW-1185">Reference proteome</keyword>
<name>A0A9X4MHT4_9CYAN</name>
<dbReference type="InterPro" id="IPR020550">
    <property type="entry name" value="Inositol_monophosphatase_CS"/>
</dbReference>
<dbReference type="InterPro" id="IPR020583">
    <property type="entry name" value="Inositol_monoP_metal-BS"/>
</dbReference>
<proteinExistence type="inferred from homology"/>
<feature type="binding site" evidence="7">
    <location>
        <position position="97"/>
    </location>
    <ligand>
        <name>Mg(2+)</name>
        <dbReference type="ChEBI" id="CHEBI:18420"/>
        <label>1</label>
        <note>catalytic</note>
    </ligand>
</feature>
<dbReference type="PRINTS" id="PR01959">
    <property type="entry name" value="SBIMPHPHTASE"/>
</dbReference>
<feature type="binding site" evidence="7">
    <location>
        <position position="98"/>
    </location>
    <ligand>
        <name>Mg(2+)</name>
        <dbReference type="ChEBI" id="CHEBI:18420"/>
        <label>1</label>
        <note>catalytic</note>
    </ligand>
</feature>
<evidence type="ECO:0000313" key="10">
    <source>
        <dbReference type="Proteomes" id="UP001152872"/>
    </source>
</evidence>
<dbReference type="Gene3D" id="3.30.540.10">
    <property type="entry name" value="Fructose-1,6-Bisphosphatase, subunit A, domain 1"/>
    <property type="match status" value="1"/>
</dbReference>
<comment type="caution">
    <text evidence="9">The sequence shown here is derived from an EMBL/GenBank/DDBJ whole genome shotgun (WGS) entry which is preliminary data.</text>
</comment>
<keyword evidence="5 8" id="KW-0378">Hydrolase</keyword>
<comment type="catalytic activity">
    <reaction evidence="1 8">
        <text>a myo-inositol phosphate + H2O = myo-inositol + phosphate</text>
        <dbReference type="Rhea" id="RHEA:24056"/>
        <dbReference type="ChEBI" id="CHEBI:15377"/>
        <dbReference type="ChEBI" id="CHEBI:17268"/>
        <dbReference type="ChEBI" id="CHEBI:43474"/>
        <dbReference type="ChEBI" id="CHEBI:84139"/>
        <dbReference type="EC" id="3.1.3.25"/>
    </reaction>
</comment>
<evidence type="ECO:0000313" key="9">
    <source>
        <dbReference type="EMBL" id="MDG3496479.1"/>
    </source>
</evidence>
<dbReference type="SUPFAM" id="SSF56655">
    <property type="entry name" value="Carbohydrate phosphatase"/>
    <property type="match status" value="1"/>
</dbReference>
<dbReference type="GO" id="GO:0046872">
    <property type="term" value="F:metal ion binding"/>
    <property type="evidence" value="ECO:0007669"/>
    <property type="project" value="UniProtKB-KW"/>
</dbReference>
<sequence length="282" mass="30782">MTNSLASVSQEQLQTFLDIATEAACAGGAILKSYWGNLQENIEEKRPGDLVTIADKESEAMVLSILQRHFPDHGILAEESGVLGNTESIYLWAIDPLDGTTNYAHQYPFSSVSIALLVDGIPSVGAIYDPFRDEIFRAATGLGATRNRLPIHVSKTVELSRSLLVTGFAYDRTLVEDNNYAEFCHFTHLTQGVRRGGSAAMDLAYVACGRLDGYWERGLSLWDLAAGVVIVREAGGIVTAYDGSEHLPKSGRLLATNGHLHEQMIAELALIKPLPFKFPFGR</sequence>
<dbReference type="InterPro" id="IPR022337">
    <property type="entry name" value="Inositol_monophosphatase_SuhB"/>
</dbReference>
<keyword evidence="6 7" id="KW-0460">Magnesium</keyword>
<dbReference type="Gene3D" id="3.40.190.80">
    <property type="match status" value="1"/>
</dbReference>
<dbReference type="CDD" id="cd01639">
    <property type="entry name" value="IMPase"/>
    <property type="match status" value="1"/>
</dbReference>
<dbReference type="Pfam" id="PF00459">
    <property type="entry name" value="Inositol_P"/>
    <property type="match status" value="1"/>
</dbReference>
<accession>A0A9X4MHT4</accession>
<feature type="binding site" evidence="7">
    <location>
        <position position="78"/>
    </location>
    <ligand>
        <name>Mg(2+)</name>
        <dbReference type="ChEBI" id="CHEBI:18420"/>
        <label>1</label>
        <note>catalytic</note>
    </ligand>
</feature>
<dbReference type="EMBL" id="VBTY01000190">
    <property type="protein sequence ID" value="MDG3496479.1"/>
    <property type="molecule type" value="Genomic_DNA"/>
</dbReference>
<organism evidence="9 10">
    <name type="scientific">Pseudanabaena catenata USMAC16</name>
    <dbReference type="NCBI Taxonomy" id="1855837"/>
    <lineage>
        <taxon>Bacteria</taxon>
        <taxon>Bacillati</taxon>
        <taxon>Cyanobacteriota</taxon>
        <taxon>Cyanophyceae</taxon>
        <taxon>Pseudanabaenales</taxon>
        <taxon>Pseudanabaenaceae</taxon>
        <taxon>Pseudanabaena</taxon>
    </lineage>
</organism>
<dbReference type="GO" id="GO:0007165">
    <property type="term" value="P:signal transduction"/>
    <property type="evidence" value="ECO:0007669"/>
    <property type="project" value="TreeGrafter"/>
</dbReference>
<dbReference type="InterPro" id="IPR000760">
    <property type="entry name" value="Inositol_monophosphatase-like"/>
</dbReference>
<evidence type="ECO:0000256" key="2">
    <source>
        <dbReference type="ARBA" id="ARBA00001946"/>
    </source>
</evidence>
<reference evidence="9" key="1">
    <citation type="submission" date="2019-05" db="EMBL/GenBank/DDBJ databases">
        <title>Whole genome sequencing of Pseudanabaena catenata USMAC16.</title>
        <authorList>
            <person name="Khan Z."/>
            <person name="Omar W.M."/>
            <person name="Convey P."/>
            <person name="Merican F."/>
            <person name="Najimudin N."/>
        </authorList>
    </citation>
    <scope>NUCLEOTIDE SEQUENCE</scope>
    <source>
        <strain evidence="9">USMAC16</strain>
    </source>
</reference>
<evidence type="ECO:0000256" key="6">
    <source>
        <dbReference type="ARBA" id="ARBA00022842"/>
    </source>
</evidence>